<dbReference type="Proteomes" id="UP000829364">
    <property type="component" value="Chromosome 1"/>
</dbReference>
<dbReference type="KEGG" id="ptkz:JDV02_000378"/>
<dbReference type="EMBL" id="CP086354">
    <property type="protein sequence ID" value="UNI13655.1"/>
    <property type="molecule type" value="Genomic_DNA"/>
</dbReference>
<evidence type="ECO:0000313" key="1">
    <source>
        <dbReference type="EMBL" id="UNI13655.1"/>
    </source>
</evidence>
<evidence type="ECO:0000313" key="2">
    <source>
        <dbReference type="Proteomes" id="UP000829364"/>
    </source>
</evidence>
<proteinExistence type="predicted"/>
<dbReference type="AlphaFoldDB" id="A0A9Q8V5F3"/>
<reference evidence="1" key="1">
    <citation type="submission" date="2021-11" db="EMBL/GenBank/DDBJ databases">
        <title>Purpureocillium_takamizusanense_genome.</title>
        <authorList>
            <person name="Nguyen N.-H."/>
        </authorList>
    </citation>
    <scope>NUCLEOTIDE SEQUENCE</scope>
    <source>
        <strain evidence="1">PT3</strain>
    </source>
</reference>
<keyword evidence="2" id="KW-1185">Reference proteome</keyword>
<sequence>MPQIPGTFYRQSSSVIIATFVISSGSQTGTYTFFGTLLSTVNPFTTNNVTLQYSDIGKLVGHHQFNGYFGEQKFELILENGPIISGDINAPFYIPPTSISGYGVWEPSD</sequence>
<dbReference type="OrthoDB" id="2984728at2759"/>
<accession>A0A9Q8V5F3</accession>
<name>A0A9Q8V5F3_9HYPO</name>
<dbReference type="GeneID" id="72062343"/>
<dbReference type="RefSeq" id="XP_047837136.1">
    <property type="nucleotide sequence ID" value="XM_047981178.1"/>
</dbReference>
<protein>
    <submittedName>
        <fullName evidence="1">Uncharacterized protein</fullName>
    </submittedName>
</protein>
<organism evidence="1 2">
    <name type="scientific">Purpureocillium takamizusanense</name>
    <dbReference type="NCBI Taxonomy" id="2060973"/>
    <lineage>
        <taxon>Eukaryota</taxon>
        <taxon>Fungi</taxon>
        <taxon>Dikarya</taxon>
        <taxon>Ascomycota</taxon>
        <taxon>Pezizomycotina</taxon>
        <taxon>Sordariomycetes</taxon>
        <taxon>Hypocreomycetidae</taxon>
        <taxon>Hypocreales</taxon>
        <taxon>Ophiocordycipitaceae</taxon>
        <taxon>Purpureocillium</taxon>
    </lineage>
</organism>
<gene>
    <name evidence="1" type="ORF">JDV02_000378</name>
</gene>